<keyword evidence="2" id="KW-1185">Reference proteome</keyword>
<comment type="caution">
    <text evidence="1">The sequence shown here is derived from an EMBL/GenBank/DDBJ whole genome shotgun (WGS) entry which is preliminary data.</text>
</comment>
<evidence type="ECO:0000313" key="1">
    <source>
        <dbReference type="EMBL" id="OWP03923.1"/>
    </source>
</evidence>
<evidence type="ECO:0000313" key="2">
    <source>
        <dbReference type="Proteomes" id="UP000242519"/>
    </source>
</evidence>
<reference evidence="1 2" key="1">
    <citation type="submission" date="2017-04" db="EMBL/GenBank/DDBJ databases">
        <title>Draft genome sequence of Marssonina coronaria NL1: causal agent of apple blotch.</title>
        <authorList>
            <person name="Cheng Q."/>
        </authorList>
    </citation>
    <scope>NUCLEOTIDE SEQUENCE [LARGE SCALE GENOMIC DNA]</scope>
    <source>
        <strain evidence="1 2">NL1</strain>
    </source>
</reference>
<dbReference type="SUPFAM" id="SSF51569">
    <property type="entry name" value="Aldolase"/>
    <property type="match status" value="1"/>
</dbReference>
<dbReference type="AlphaFoldDB" id="A0A218Z8R1"/>
<accession>A0A218Z8R1</accession>
<dbReference type="InterPro" id="IPR013785">
    <property type="entry name" value="Aldolase_TIM"/>
</dbReference>
<dbReference type="STRING" id="503106.A0A218Z8R1"/>
<gene>
    <name evidence="1" type="ORF">B2J93_171</name>
</gene>
<proteinExistence type="predicted"/>
<name>A0A218Z8R1_9HELO</name>
<protein>
    <submittedName>
        <fullName evidence="1">Uncharacterized protein</fullName>
    </submittedName>
</protein>
<dbReference type="OrthoDB" id="191315at2759"/>
<dbReference type="Gene3D" id="3.20.20.70">
    <property type="entry name" value="Aldolase class I"/>
    <property type="match status" value="1"/>
</dbReference>
<dbReference type="Proteomes" id="UP000242519">
    <property type="component" value="Unassembled WGS sequence"/>
</dbReference>
<sequence>MADAAEAGAGYVLVLPPACFGKATTPAVVERFYGDVAARSTLPVVVCNFPTKHSNIVGVKSRAQVGKITRLSAALPVADFATF</sequence>
<dbReference type="EMBL" id="MZNU01000155">
    <property type="protein sequence ID" value="OWP03923.1"/>
    <property type="molecule type" value="Genomic_DNA"/>
</dbReference>
<dbReference type="InParanoid" id="A0A218Z8R1"/>
<organism evidence="1 2">
    <name type="scientific">Diplocarpon coronariae</name>
    <dbReference type="NCBI Taxonomy" id="2795749"/>
    <lineage>
        <taxon>Eukaryota</taxon>
        <taxon>Fungi</taxon>
        <taxon>Dikarya</taxon>
        <taxon>Ascomycota</taxon>
        <taxon>Pezizomycotina</taxon>
        <taxon>Leotiomycetes</taxon>
        <taxon>Helotiales</taxon>
        <taxon>Drepanopezizaceae</taxon>
        <taxon>Diplocarpon</taxon>
    </lineage>
</organism>